<keyword evidence="9" id="KW-0408">Iron</keyword>
<dbReference type="InterPro" id="IPR002481">
    <property type="entry name" value="FUR"/>
</dbReference>
<evidence type="ECO:0000256" key="2">
    <source>
        <dbReference type="ARBA" id="ARBA00022491"/>
    </source>
</evidence>
<name>A0A3S9T2Y2_9FIRM</name>
<evidence type="ECO:0000313" key="10">
    <source>
        <dbReference type="EMBL" id="AZR74883.1"/>
    </source>
</evidence>
<dbReference type="FunFam" id="1.10.10.10:FF:000051">
    <property type="entry name" value="Fur family transcriptional regulator"/>
    <property type="match status" value="1"/>
</dbReference>
<gene>
    <name evidence="10" type="ORF">BBF96_09395</name>
</gene>
<evidence type="ECO:0000256" key="8">
    <source>
        <dbReference type="PIRSR" id="PIRSR602481-1"/>
    </source>
</evidence>
<feature type="binding site" evidence="8">
    <location>
        <position position="108"/>
    </location>
    <ligand>
        <name>Zn(2+)</name>
        <dbReference type="ChEBI" id="CHEBI:29105"/>
    </ligand>
</feature>
<dbReference type="GO" id="GO:0008270">
    <property type="term" value="F:zinc ion binding"/>
    <property type="evidence" value="ECO:0007669"/>
    <property type="project" value="TreeGrafter"/>
</dbReference>
<dbReference type="GO" id="GO:0003700">
    <property type="term" value="F:DNA-binding transcription factor activity"/>
    <property type="evidence" value="ECO:0007669"/>
    <property type="project" value="InterPro"/>
</dbReference>
<comment type="similarity">
    <text evidence="1">Belongs to the Fur family.</text>
</comment>
<proteinExistence type="inferred from homology"/>
<keyword evidence="5" id="KW-0805">Transcription regulation</keyword>
<evidence type="ECO:0000256" key="3">
    <source>
        <dbReference type="ARBA" id="ARBA00022723"/>
    </source>
</evidence>
<accession>A0A3S9T2Y2</accession>
<feature type="binding site" evidence="8">
    <location>
        <position position="151"/>
    </location>
    <ligand>
        <name>Zn(2+)</name>
        <dbReference type="ChEBI" id="CHEBI:29105"/>
    </ligand>
</feature>
<dbReference type="SUPFAM" id="SSF46785">
    <property type="entry name" value="Winged helix' DNA-binding domain"/>
    <property type="match status" value="1"/>
</dbReference>
<feature type="binding site" evidence="9">
    <location>
        <position position="140"/>
    </location>
    <ligand>
        <name>Fe cation</name>
        <dbReference type="ChEBI" id="CHEBI:24875"/>
    </ligand>
</feature>
<dbReference type="Gene3D" id="3.30.1490.190">
    <property type="match status" value="1"/>
</dbReference>
<dbReference type="PANTHER" id="PTHR33202">
    <property type="entry name" value="ZINC UPTAKE REGULATION PROTEIN"/>
    <property type="match status" value="1"/>
</dbReference>
<dbReference type="InterPro" id="IPR036388">
    <property type="entry name" value="WH-like_DNA-bd_sf"/>
</dbReference>
<keyword evidence="2" id="KW-0678">Repressor</keyword>
<dbReference type="GO" id="GO:0000976">
    <property type="term" value="F:transcription cis-regulatory region binding"/>
    <property type="evidence" value="ECO:0007669"/>
    <property type="project" value="TreeGrafter"/>
</dbReference>
<evidence type="ECO:0000313" key="11">
    <source>
        <dbReference type="Proteomes" id="UP000267250"/>
    </source>
</evidence>
<comment type="cofactor">
    <cofactor evidence="8">
        <name>Zn(2+)</name>
        <dbReference type="ChEBI" id="CHEBI:29105"/>
    </cofactor>
    <text evidence="8">Binds 1 zinc ion per subunit.</text>
</comment>
<keyword evidence="7" id="KW-0804">Transcription</keyword>
<evidence type="ECO:0000256" key="7">
    <source>
        <dbReference type="ARBA" id="ARBA00023163"/>
    </source>
</evidence>
<dbReference type="OrthoDB" id="8659436at2"/>
<feature type="binding site" evidence="8">
    <location>
        <position position="111"/>
    </location>
    <ligand>
        <name>Zn(2+)</name>
        <dbReference type="ChEBI" id="CHEBI:29105"/>
    </ligand>
</feature>
<keyword evidence="6" id="KW-0238">DNA-binding</keyword>
<evidence type="ECO:0000256" key="1">
    <source>
        <dbReference type="ARBA" id="ARBA00007957"/>
    </source>
</evidence>
<comment type="cofactor">
    <cofactor evidence="9">
        <name>Mn(2+)</name>
        <dbReference type="ChEBI" id="CHEBI:29035"/>
    </cofactor>
    <cofactor evidence="9">
        <name>Fe(2+)</name>
        <dbReference type="ChEBI" id="CHEBI:29033"/>
    </cofactor>
    <text evidence="9">Binds 1 Mn(2+) or Fe(2+) ion per subunit.</text>
</comment>
<sequence length="157" mass="18823">MIITWKVGGGLKDKLKEYEQRMTEANFKLTSQRRLILRVLLENINEHLSAEEVYQLVRERNPRVGLATVYRTLELFCELGILHELNFDNNCRRYELEQGDYHHHHLICLKCGKIIEFSDYILKDLEGYIDREYNFDVVDHRIKFYGYCSDCRIESKD</sequence>
<organism evidence="10 11">
    <name type="scientific">Anoxybacter fermentans</name>
    <dbReference type="NCBI Taxonomy" id="1323375"/>
    <lineage>
        <taxon>Bacteria</taxon>
        <taxon>Bacillati</taxon>
        <taxon>Bacillota</taxon>
        <taxon>Clostridia</taxon>
        <taxon>Halanaerobiales</taxon>
        <taxon>Anoxybacter</taxon>
    </lineage>
</organism>
<dbReference type="EMBL" id="CP016379">
    <property type="protein sequence ID" value="AZR74883.1"/>
    <property type="molecule type" value="Genomic_DNA"/>
</dbReference>
<keyword evidence="3 8" id="KW-0479">Metal-binding</keyword>
<dbReference type="KEGG" id="aft:BBF96_09395"/>
<feature type="binding site" evidence="9">
    <location>
        <position position="102"/>
    </location>
    <ligand>
        <name>Fe cation</name>
        <dbReference type="ChEBI" id="CHEBI:24875"/>
    </ligand>
</feature>
<protein>
    <submittedName>
        <fullName evidence="10">Transcriptional repressor</fullName>
    </submittedName>
</protein>
<evidence type="ECO:0000256" key="6">
    <source>
        <dbReference type="ARBA" id="ARBA00023125"/>
    </source>
</evidence>
<keyword evidence="11" id="KW-1185">Reference proteome</keyword>
<dbReference type="GO" id="GO:1900376">
    <property type="term" value="P:regulation of secondary metabolite biosynthetic process"/>
    <property type="evidence" value="ECO:0007669"/>
    <property type="project" value="TreeGrafter"/>
</dbReference>
<dbReference type="InterPro" id="IPR036390">
    <property type="entry name" value="WH_DNA-bd_sf"/>
</dbReference>
<dbReference type="AlphaFoldDB" id="A0A3S9T2Y2"/>
<evidence type="ECO:0000256" key="9">
    <source>
        <dbReference type="PIRSR" id="PIRSR602481-2"/>
    </source>
</evidence>
<dbReference type="InterPro" id="IPR043135">
    <property type="entry name" value="Fur_C"/>
</dbReference>
<dbReference type="PANTHER" id="PTHR33202:SF7">
    <property type="entry name" value="FERRIC UPTAKE REGULATION PROTEIN"/>
    <property type="match status" value="1"/>
</dbReference>
<evidence type="ECO:0000256" key="4">
    <source>
        <dbReference type="ARBA" id="ARBA00022833"/>
    </source>
</evidence>
<dbReference type="CDD" id="cd07153">
    <property type="entry name" value="Fur_like"/>
    <property type="match status" value="1"/>
</dbReference>
<dbReference type="GO" id="GO:0045892">
    <property type="term" value="P:negative regulation of DNA-templated transcription"/>
    <property type="evidence" value="ECO:0007669"/>
    <property type="project" value="TreeGrafter"/>
</dbReference>
<reference evidence="10 11" key="1">
    <citation type="submission" date="2016-07" db="EMBL/GenBank/DDBJ databases">
        <title>Genome and transcriptome analysis of iron-reducing fermentative bacteria Anoxybacter fermentans.</title>
        <authorList>
            <person name="Zeng X."/>
            <person name="Shao Z."/>
        </authorList>
    </citation>
    <scope>NUCLEOTIDE SEQUENCE [LARGE SCALE GENOMIC DNA]</scope>
    <source>
        <strain evidence="10 11">DY22613</strain>
    </source>
</reference>
<evidence type="ECO:0000256" key="5">
    <source>
        <dbReference type="ARBA" id="ARBA00023015"/>
    </source>
</evidence>
<dbReference type="Gene3D" id="1.10.10.10">
    <property type="entry name" value="Winged helix-like DNA-binding domain superfamily/Winged helix DNA-binding domain"/>
    <property type="match status" value="1"/>
</dbReference>
<dbReference type="Pfam" id="PF01475">
    <property type="entry name" value="FUR"/>
    <property type="match status" value="1"/>
</dbReference>
<keyword evidence="4 8" id="KW-0862">Zinc</keyword>
<dbReference type="Proteomes" id="UP000267250">
    <property type="component" value="Chromosome"/>
</dbReference>
<feature type="binding site" evidence="8">
    <location>
        <position position="148"/>
    </location>
    <ligand>
        <name>Zn(2+)</name>
        <dbReference type="ChEBI" id="CHEBI:29105"/>
    </ligand>
</feature>